<gene>
    <name evidence="1" type="ORF">MLD38_038532</name>
</gene>
<dbReference type="Proteomes" id="UP001057402">
    <property type="component" value="Chromosome 12"/>
</dbReference>
<comment type="caution">
    <text evidence="1">The sequence shown here is derived from an EMBL/GenBank/DDBJ whole genome shotgun (WGS) entry which is preliminary data.</text>
</comment>
<sequence>MLLLPLVWTLFKGIVKRTLRNILRWRRYPRIITPDCPCPLMYKKGENLTNAELVKEESQTVPLRIQEEFNENLCVQVQRRGLVTWHVTILASPVLVPLEGSEGLILDRASGTTTVNRLDEGHGRTWVQARGYLRLRRLMIGFFTFIVDCKYRVRCF</sequence>
<name>A0ACB9KZ78_9MYRT</name>
<keyword evidence="2" id="KW-1185">Reference proteome</keyword>
<dbReference type="EMBL" id="CM042891">
    <property type="protein sequence ID" value="KAI4302831.1"/>
    <property type="molecule type" value="Genomic_DNA"/>
</dbReference>
<evidence type="ECO:0000313" key="2">
    <source>
        <dbReference type="Proteomes" id="UP001057402"/>
    </source>
</evidence>
<evidence type="ECO:0000313" key="1">
    <source>
        <dbReference type="EMBL" id="KAI4302831.1"/>
    </source>
</evidence>
<accession>A0ACB9KZ78</accession>
<protein>
    <submittedName>
        <fullName evidence="1">Uncharacterized protein</fullName>
    </submittedName>
</protein>
<reference evidence="2" key="1">
    <citation type="journal article" date="2023" name="Front. Plant Sci.">
        <title>Chromosomal-level genome assembly of Melastoma candidum provides insights into trichome evolution.</title>
        <authorList>
            <person name="Zhong Y."/>
            <person name="Wu W."/>
            <person name="Sun C."/>
            <person name="Zou P."/>
            <person name="Liu Y."/>
            <person name="Dai S."/>
            <person name="Zhou R."/>
        </authorList>
    </citation>
    <scope>NUCLEOTIDE SEQUENCE [LARGE SCALE GENOMIC DNA]</scope>
</reference>
<proteinExistence type="predicted"/>
<organism evidence="1 2">
    <name type="scientific">Melastoma candidum</name>
    <dbReference type="NCBI Taxonomy" id="119954"/>
    <lineage>
        <taxon>Eukaryota</taxon>
        <taxon>Viridiplantae</taxon>
        <taxon>Streptophyta</taxon>
        <taxon>Embryophyta</taxon>
        <taxon>Tracheophyta</taxon>
        <taxon>Spermatophyta</taxon>
        <taxon>Magnoliopsida</taxon>
        <taxon>eudicotyledons</taxon>
        <taxon>Gunneridae</taxon>
        <taxon>Pentapetalae</taxon>
        <taxon>rosids</taxon>
        <taxon>malvids</taxon>
        <taxon>Myrtales</taxon>
        <taxon>Melastomataceae</taxon>
        <taxon>Melastomatoideae</taxon>
        <taxon>Melastomateae</taxon>
        <taxon>Melastoma</taxon>
    </lineage>
</organism>